<evidence type="ECO:0000259" key="3">
    <source>
        <dbReference type="PROSITE" id="PS50887"/>
    </source>
</evidence>
<dbReference type="InterPro" id="IPR043128">
    <property type="entry name" value="Rev_trsase/Diguanyl_cyclase"/>
</dbReference>
<reference evidence="4 5" key="1">
    <citation type="submission" date="2019-03" db="EMBL/GenBank/DDBJ databases">
        <title>Genomic Encyclopedia of Type Strains, Phase IV (KMG-IV): sequencing the most valuable type-strain genomes for metagenomic binning, comparative biology and taxonomic classification.</title>
        <authorList>
            <person name="Goeker M."/>
        </authorList>
    </citation>
    <scope>NUCLEOTIDE SEQUENCE [LARGE SCALE GENOMIC DNA]</scope>
    <source>
        <strain evidence="4 5">DSM 101688</strain>
    </source>
</reference>
<keyword evidence="5" id="KW-1185">Reference proteome</keyword>
<dbReference type="SUPFAM" id="SSF55073">
    <property type="entry name" value="Nucleotide cyclase"/>
    <property type="match status" value="1"/>
</dbReference>
<dbReference type="PANTHER" id="PTHR45138">
    <property type="entry name" value="REGULATORY COMPONENTS OF SENSORY TRANSDUCTION SYSTEM"/>
    <property type="match status" value="1"/>
</dbReference>
<dbReference type="InterPro" id="IPR050469">
    <property type="entry name" value="Diguanylate_Cyclase"/>
</dbReference>
<evidence type="ECO:0000313" key="5">
    <source>
        <dbReference type="Proteomes" id="UP000295304"/>
    </source>
</evidence>
<dbReference type="Proteomes" id="UP000295304">
    <property type="component" value="Unassembled WGS sequence"/>
</dbReference>
<sequence length="288" mass="31511">MQSLKKDYTAFKTADQGVPRRAVTPGVAFARKDGNSRDALSDLSNPSACEEPIDGLALGNLSLAAVLLEDEVRSASWMLGEEATMHCIKAAQNVLKAALQQERILAQQTARIGELEKAVDTDILTGLLNRRGFEAELSRILSSARRFDEEGVLVYIDLDAFKPVNDTYGHAAGDEVLRRVGAILRKNVRETDSIGRVGGDEFAVVLTRTDHQNGIRCAKGLDTLLNTAHITWQGQEIPLRASLGYQVYGPHDDGAELLHRADTEMYRCKRSRAGCDNATTGFVTTLVR</sequence>
<dbReference type="AlphaFoldDB" id="A0A4R3J678"/>
<dbReference type="EMBL" id="SLZW01000011">
    <property type="protein sequence ID" value="TCS60363.1"/>
    <property type="molecule type" value="Genomic_DNA"/>
</dbReference>
<name>A0A4R3J678_9PROT</name>
<evidence type="ECO:0000313" key="4">
    <source>
        <dbReference type="EMBL" id="TCS60363.1"/>
    </source>
</evidence>
<dbReference type="GO" id="GO:0052621">
    <property type="term" value="F:diguanylate cyclase activity"/>
    <property type="evidence" value="ECO:0007669"/>
    <property type="project" value="UniProtKB-EC"/>
</dbReference>
<comment type="caution">
    <text evidence="4">The sequence shown here is derived from an EMBL/GenBank/DDBJ whole genome shotgun (WGS) entry which is preliminary data.</text>
</comment>
<evidence type="ECO:0000256" key="2">
    <source>
        <dbReference type="ARBA" id="ARBA00034247"/>
    </source>
</evidence>
<dbReference type="InterPro" id="IPR000160">
    <property type="entry name" value="GGDEF_dom"/>
</dbReference>
<evidence type="ECO:0000256" key="1">
    <source>
        <dbReference type="ARBA" id="ARBA00012528"/>
    </source>
</evidence>
<dbReference type="FunFam" id="3.30.70.270:FF:000001">
    <property type="entry name" value="Diguanylate cyclase domain protein"/>
    <property type="match status" value="1"/>
</dbReference>
<dbReference type="PROSITE" id="PS50887">
    <property type="entry name" value="GGDEF"/>
    <property type="match status" value="1"/>
</dbReference>
<dbReference type="Pfam" id="PF00990">
    <property type="entry name" value="GGDEF"/>
    <property type="match status" value="1"/>
</dbReference>
<proteinExistence type="predicted"/>
<accession>A0A4R3J678</accession>
<dbReference type="Gene3D" id="3.30.70.270">
    <property type="match status" value="1"/>
</dbReference>
<dbReference type="SMART" id="SM00267">
    <property type="entry name" value="GGDEF"/>
    <property type="match status" value="1"/>
</dbReference>
<feature type="domain" description="GGDEF" evidence="3">
    <location>
        <begin position="149"/>
        <end position="283"/>
    </location>
</feature>
<dbReference type="CDD" id="cd01949">
    <property type="entry name" value="GGDEF"/>
    <property type="match status" value="1"/>
</dbReference>
<organism evidence="4 5">
    <name type="scientific">Varunaivibrio sulfuroxidans</name>
    <dbReference type="NCBI Taxonomy" id="1773489"/>
    <lineage>
        <taxon>Bacteria</taxon>
        <taxon>Pseudomonadati</taxon>
        <taxon>Pseudomonadota</taxon>
        <taxon>Alphaproteobacteria</taxon>
        <taxon>Rhodospirillales</taxon>
        <taxon>Magnetovibrionaceae</taxon>
        <taxon>Varunaivibrio</taxon>
    </lineage>
</organism>
<dbReference type="RefSeq" id="WP_165886404.1">
    <property type="nucleotide sequence ID" value="NZ_CP119676.1"/>
</dbReference>
<dbReference type="NCBIfam" id="TIGR00254">
    <property type="entry name" value="GGDEF"/>
    <property type="match status" value="1"/>
</dbReference>
<gene>
    <name evidence="4" type="ORF">EDD55_11164</name>
</gene>
<dbReference type="PANTHER" id="PTHR45138:SF9">
    <property type="entry name" value="DIGUANYLATE CYCLASE DGCM-RELATED"/>
    <property type="match status" value="1"/>
</dbReference>
<comment type="catalytic activity">
    <reaction evidence="2">
        <text>2 GTP = 3',3'-c-di-GMP + 2 diphosphate</text>
        <dbReference type="Rhea" id="RHEA:24898"/>
        <dbReference type="ChEBI" id="CHEBI:33019"/>
        <dbReference type="ChEBI" id="CHEBI:37565"/>
        <dbReference type="ChEBI" id="CHEBI:58805"/>
        <dbReference type="EC" id="2.7.7.65"/>
    </reaction>
</comment>
<dbReference type="EC" id="2.7.7.65" evidence="1"/>
<dbReference type="InterPro" id="IPR029787">
    <property type="entry name" value="Nucleotide_cyclase"/>
</dbReference>
<protein>
    <recommendedName>
        <fullName evidence="1">diguanylate cyclase</fullName>
        <ecNumber evidence="1">2.7.7.65</ecNumber>
    </recommendedName>
</protein>